<proteinExistence type="predicted"/>
<comment type="caution">
    <text evidence="1">The sequence shown here is derived from an EMBL/GenBank/DDBJ whole genome shotgun (WGS) entry which is preliminary data.</text>
</comment>
<dbReference type="EMBL" id="LAZR01069624">
    <property type="protein sequence ID" value="KKK47340.1"/>
    <property type="molecule type" value="Genomic_DNA"/>
</dbReference>
<accession>A0A0F8WGP2</accession>
<gene>
    <name evidence="1" type="ORF">LCGC14_3156160</name>
</gene>
<dbReference type="AlphaFoldDB" id="A0A0F8WGP2"/>
<name>A0A0F8WGP2_9ZZZZ</name>
<organism evidence="1">
    <name type="scientific">marine sediment metagenome</name>
    <dbReference type="NCBI Taxonomy" id="412755"/>
    <lineage>
        <taxon>unclassified sequences</taxon>
        <taxon>metagenomes</taxon>
        <taxon>ecological metagenomes</taxon>
    </lineage>
</organism>
<evidence type="ECO:0000313" key="1">
    <source>
        <dbReference type="EMBL" id="KKK47340.1"/>
    </source>
</evidence>
<protein>
    <submittedName>
        <fullName evidence="1">Uncharacterized protein</fullName>
    </submittedName>
</protein>
<feature type="non-terminal residue" evidence="1">
    <location>
        <position position="25"/>
    </location>
</feature>
<reference evidence="1" key="1">
    <citation type="journal article" date="2015" name="Nature">
        <title>Complex archaea that bridge the gap between prokaryotes and eukaryotes.</title>
        <authorList>
            <person name="Spang A."/>
            <person name="Saw J.H."/>
            <person name="Jorgensen S.L."/>
            <person name="Zaremba-Niedzwiedzka K."/>
            <person name="Martijn J."/>
            <person name="Lind A.E."/>
            <person name="van Eijk R."/>
            <person name="Schleper C."/>
            <person name="Guy L."/>
            <person name="Ettema T.J."/>
        </authorList>
    </citation>
    <scope>NUCLEOTIDE SEQUENCE</scope>
</reference>
<sequence>MESGMSDLTYELALLDRWLNGLIGG</sequence>